<feature type="non-terminal residue" evidence="10">
    <location>
        <position position="139"/>
    </location>
</feature>
<evidence type="ECO:0000256" key="4">
    <source>
        <dbReference type="ARBA" id="ARBA00022729"/>
    </source>
</evidence>
<evidence type="ECO:0000256" key="2">
    <source>
        <dbReference type="ARBA" id="ARBA00022614"/>
    </source>
</evidence>
<keyword evidence="2" id="KW-0433">Leucine-rich repeat</keyword>
<dbReference type="EMBL" id="CP144697">
    <property type="protein sequence ID" value="WVZ15186.1"/>
    <property type="molecule type" value="Genomic_DNA"/>
</dbReference>
<dbReference type="InterPro" id="IPR001611">
    <property type="entry name" value="Leu-rich_rpt"/>
</dbReference>
<evidence type="ECO:0000256" key="7">
    <source>
        <dbReference type="ARBA" id="ARBA00023136"/>
    </source>
</evidence>
<evidence type="ECO:0000313" key="10">
    <source>
        <dbReference type="EMBL" id="WVZ15186.1"/>
    </source>
</evidence>
<name>A0AAQ3NUC0_VIGMU</name>
<protein>
    <recommendedName>
        <fullName evidence="12">Non-specific serine/threonine protein kinase</fullName>
    </recommendedName>
</protein>
<gene>
    <name evidence="10" type="ORF">V8G54_012752</name>
</gene>
<dbReference type="AlphaFoldDB" id="A0AAQ3NUC0"/>
<evidence type="ECO:0000256" key="1">
    <source>
        <dbReference type="ARBA" id="ARBA00004479"/>
    </source>
</evidence>
<dbReference type="Pfam" id="PF00560">
    <property type="entry name" value="LRR_1"/>
    <property type="match status" value="3"/>
</dbReference>
<dbReference type="GO" id="GO:0016020">
    <property type="term" value="C:membrane"/>
    <property type="evidence" value="ECO:0007669"/>
    <property type="project" value="UniProtKB-SubCell"/>
</dbReference>
<evidence type="ECO:0008006" key="12">
    <source>
        <dbReference type="Google" id="ProtNLM"/>
    </source>
</evidence>
<accession>A0AAQ3NUC0</accession>
<dbReference type="InterPro" id="IPR046956">
    <property type="entry name" value="RLP23-like"/>
</dbReference>
<dbReference type="Proteomes" id="UP001374535">
    <property type="component" value="Chromosome 4"/>
</dbReference>
<evidence type="ECO:0000313" key="11">
    <source>
        <dbReference type="Proteomes" id="UP001374535"/>
    </source>
</evidence>
<keyword evidence="3" id="KW-0812">Transmembrane</keyword>
<sequence length="139" mass="16084">MLDLSENKLSGFIPDWIGTMKELQILSLRKNQFFGSLPLKVCFLRNIQFLDLSLNNFSGKIPKCINNLKSMAETISANVDFHLYWLNSLMSMQYYLNAWLTWKGSEQMFMSKGLTLLKSIDLSSNQFSEEIPIEIEKLC</sequence>
<organism evidence="10 11">
    <name type="scientific">Vigna mungo</name>
    <name type="common">Black gram</name>
    <name type="synonym">Phaseolus mungo</name>
    <dbReference type="NCBI Taxonomy" id="3915"/>
    <lineage>
        <taxon>Eukaryota</taxon>
        <taxon>Viridiplantae</taxon>
        <taxon>Streptophyta</taxon>
        <taxon>Embryophyta</taxon>
        <taxon>Tracheophyta</taxon>
        <taxon>Spermatophyta</taxon>
        <taxon>Magnoliopsida</taxon>
        <taxon>eudicotyledons</taxon>
        <taxon>Gunneridae</taxon>
        <taxon>Pentapetalae</taxon>
        <taxon>rosids</taxon>
        <taxon>fabids</taxon>
        <taxon>Fabales</taxon>
        <taxon>Fabaceae</taxon>
        <taxon>Papilionoideae</taxon>
        <taxon>50 kb inversion clade</taxon>
        <taxon>NPAAA clade</taxon>
        <taxon>indigoferoid/millettioid clade</taxon>
        <taxon>Phaseoleae</taxon>
        <taxon>Vigna</taxon>
    </lineage>
</organism>
<evidence type="ECO:0000256" key="8">
    <source>
        <dbReference type="ARBA" id="ARBA00023170"/>
    </source>
</evidence>
<keyword evidence="7" id="KW-0472">Membrane</keyword>
<dbReference type="FunFam" id="3.80.10.10:FF:000383">
    <property type="entry name" value="Leucine-rich repeat receptor protein kinase EMS1"/>
    <property type="match status" value="1"/>
</dbReference>
<keyword evidence="8" id="KW-0675">Receptor</keyword>
<dbReference type="SUPFAM" id="SSF52058">
    <property type="entry name" value="L domain-like"/>
    <property type="match status" value="1"/>
</dbReference>
<proteinExistence type="predicted"/>
<evidence type="ECO:0000256" key="6">
    <source>
        <dbReference type="ARBA" id="ARBA00022989"/>
    </source>
</evidence>
<dbReference type="PANTHER" id="PTHR48063">
    <property type="entry name" value="LRR RECEPTOR-LIKE KINASE"/>
    <property type="match status" value="1"/>
</dbReference>
<keyword evidence="11" id="KW-1185">Reference proteome</keyword>
<keyword evidence="9" id="KW-0325">Glycoprotein</keyword>
<keyword evidence="4" id="KW-0732">Signal</keyword>
<reference evidence="10 11" key="1">
    <citation type="journal article" date="2023" name="Life. Sci Alliance">
        <title>Evolutionary insights into 3D genome organization and epigenetic landscape of Vigna mungo.</title>
        <authorList>
            <person name="Junaid A."/>
            <person name="Singh B."/>
            <person name="Bhatia S."/>
        </authorList>
    </citation>
    <scope>NUCLEOTIDE SEQUENCE [LARGE SCALE GENOMIC DNA]</scope>
    <source>
        <strain evidence="10">Urdbean</strain>
    </source>
</reference>
<keyword evidence="6" id="KW-1133">Transmembrane helix</keyword>
<comment type="subcellular location">
    <subcellularLocation>
        <location evidence="1">Membrane</location>
        <topology evidence="1">Single-pass type I membrane protein</topology>
    </subcellularLocation>
</comment>
<keyword evidence="5" id="KW-0677">Repeat</keyword>
<dbReference type="InterPro" id="IPR032675">
    <property type="entry name" value="LRR_dom_sf"/>
</dbReference>
<dbReference type="PANTHER" id="PTHR48063:SF98">
    <property type="entry name" value="LRR RECEPTOR-LIKE SERINE_THREONINE-PROTEIN KINASE FLS2"/>
    <property type="match status" value="1"/>
</dbReference>
<evidence type="ECO:0000256" key="5">
    <source>
        <dbReference type="ARBA" id="ARBA00022737"/>
    </source>
</evidence>
<evidence type="ECO:0000256" key="9">
    <source>
        <dbReference type="ARBA" id="ARBA00023180"/>
    </source>
</evidence>
<evidence type="ECO:0000256" key="3">
    <source>
        <dbReference type="ARBA" id="ARBA00022692"/>
    </source>
</evidence>
<dbReference type="Gene3D" id="3.80.10.10">
    <property type="entry name" value="Ribonuclease Inhibitor"/>
    <property type="match status" value="1"/>
</dbReference>